<sequence length="993" mass="112660">MNSNFQKYNNIVGWIVFIVSLGTYWLTMEETASYWDCGEFIAVSYKLEVPHPPGAPFFLLIGRIFSFLALQDVTKVAYWINFSSVLASAFAVLFLFWSITLFGRKILNIKSDDEITSDKIIGLLGAGVVGALAYCFCDSSWFSAVEAEVYAMSSFFTAFVVWAMLKWDVIEDDSKANRWLILIFYMMGLSIGVHLLNLVTIPALALVYYFKKYQPTFIGVVITMIISLAIIFFINDIIIIWLPSIAGEFELFFVNSIGLPFGLGATFFALLLFSGLAFAIYYSQREGKVVLNTFLNACAFILIGYASYALVVIRSNDNPPIDENDPQDVMSFVSYLKREQYGSRPLLVGPYFTAQPVDYKEGAPIYMKGKDKYEIKDRKGEYVYAPEDQTILPRIYSSDPSHAQLYRESLKLGPNEKPTFGDNIKFMIDHQIGHMYMRYFLFNFAGRESDIQGAGVPSPSEWFEKLPPTIAENKGLNNFFYIPFILGLIGMFYQAVTNTKNFVVVALLFVLTGVALVVYLNSPPTEPRERDYIYAGSYYAYCFWIGFAVIGIAQALTAVIKNFKVSAIIAIIIGLTAPALMAKEGWDDHDRSDRYFSVDSAINYLQSCAKNAILFTGGDNDTFPLWYAQEVEGVRTDVRVVVLSYYNTDWYIKQSRDQHYDSQPFQYTLTDKNYQQGGLNDYLPRVKTGVKEIPLQRFLELLRDENKNLLHPEYRGTRNMLPADEIVLPIDVEKIRKMGIVPAELDSLIVPELRLKVRGGGLEKKDLAMLDVLATSDWTRPIYVNNTSLSQFSVDLARCVVQEGNAYRILPIYNPLPNVSATNVRIANTKVAKENMLKNFQYRNLDNPNVYYSDDYRKFVLNHRSSLNALAQAMIDQGNTAEAREVILFSLAKIPDAAIRYDYISAFTVPLLLEVGEKEKALEIAEVMSKRADEVSAFYIAKGEINESVQESMQILSILQRALLRYGEKDLATKIEEMYNRNIGMYEKTQGAF</sequence>
<feature type="transmembrane region" description="Helical" evidence="1">
    <location>
        <begin position="261"/>
        <end position="282"/>
    </location>
</feature>
<dbReference type="PANTHER" id="PTHR16214:SF3">
    <property type="entry name" value="TRANSMEMBRANE PROTEIN 260"/>
    <property type="match status" value="1"/>
</dbReference>
<organism evidence="2 3">
    <name type="scientific">Pseudochryseolinea flava</name>
    <dbReference type="NCBI Taxonomy" id="2059302"/>
    <lineage>
        <taxon>Bacteria</taxon>
        <taxon>Pseudomonadati</taxon>
        <taxon>Bacteroidota</taxon>
        <taxon>Cytophagia</taxon>
        <taxon>Cytophagales</taxon>
        <taxon>Fulvivirgaceae</taxon>
        <taxon>Pseudochryseolinea</taxon>
    </lineage>
</organism>
<feature type="transmembrane region" description="Helical" evidence="1">
    <location>
        <begin position="77"/>
        <end position="100"/>
    </location>
</feature>
<feature type="transmembrane region" description="Helical" evidence="1">
    <location>
        <begin position="120"/>
        <end position="137"/>
    </location>
</feature>
<feature type="transmembrane region" description="Helical" evidence="1">
    <location>
        <begin position="502"/>
        <end position="520"/>
    </location>
</feature>
<keyword evidence="3" id="KW-1185">Reference proteome</keyword>
<reference evidence="2 3" key="1">
    <citation type="submission" date="2018-06" db="EMBL/GenBank/DDBJ databases">
        <title>Chryseolinea flavus sp. nov., a member of the phylum Bacteroidetes isolated from soil.</title>
        <authorList>
            <person name="Li Y."/>
            <person name="Wang J."/>
        </authorList>
    </citation>
    <scope>NUCLEOTIDE SEQUENCE [LARGE SCALE GENOMIC DNA]</scope>
    <source>
        <strain evidence="2 3">SDU1-6</strain>
    </source>
</reference>
<dbReference type="OrthoDB" id="9807602at2"/>
<feature type="transmembrane region" description="Helical" evidence="1">
    <location>
        <begin position="7"/>
        <end position="26"/>
    </location>
</feature>
<gene>
    <name evidence="2" type="ORF">DQQ10_00705</name>
</gene>
<comment type="caution">
    <text evidence="2">The sequence shown here is derived from an EMBL/GenBank/DDBJ whole genome shotgun (WGS) entry which is preliminary data.</text>
</comment>
<dbReference type="RefSeq" id="WP_112744879.1">
    <property type="nucleotide sequence ID" value="NZ_QMFY01000001.1"/>
</dbReference>
<feature type="transmembrane region" description="Helical" evidence="1">
    <location>
        <begin position="149"/>
        <end position="167"/>
    </location>
</feature>
<keyword evidence="1" id="KW-0812">Transmembrane</keyword>
<dbReference type="InterPro" id="IPR052724">
    <property type="entry name" value="GT117_domain-containing"/>
</dbReference>
<feature type="transmembrane region" description="Helical" evidence="1">
    <location>
        <begin position="179"/>
        <end position="210"/>
    </location>
</feature>
<protein>
    <submittedName>
        <fullName evidence="2">DUF2723 domain-containing protein</fullName>
    </submittedName>
</protein>
<dbReference type="InterPro" id="IPR021280">
    <property type="entry name" value="TMEM260-like"/>
</dbReference>
<keyword evidence="1" id="KW-1133">Transmembrane helix</keyword>
<evidence type="ECO:0000256" key="1">
    <source>
        <dbReference type="SAM" id="Phobius"/>
    </source>
</evidence>
<proteinExistence type="predicted"/>
<dbReference type="Pfam" id="PF11028">
    <property type="entry name" value="TMEM260-like"/>
    <property type="match status" value="1"/>
</dbReference>
<name>A0A364Y8U9_9BACT</name>
<feature type="transmembrane region" description="Helical" evidence="1">
    <location>
        <begin position="289"/>
        <end position="311"/>
    </location>
</feature>
<dbReference type="Proteomes" id="UP000251889">
    <property type="component" value="Unassembled WGS sequence"/>
</dbReference>
<evidence type="ECO:0000313" key="2">
    <source>
        <dbReference type="EMBL" id="RAW02662.1"/>
    </source>
</evidence>
<dbReference type="PANTHER" id="PTHR16214">
    <property type="entry name" value="TRANSMEMBRANE PROTEIN 260"/>
    <property type="match status" value="1"/>
</dbReference>
<dbReference type="EMBL" id="QMFY01000001">
    <property type="protein sequence ID" value="RAW02662.1"/>
    <property type="molecule type" value="Genomic_DNA"/>
</dbReference>
<feature type="transmembrane region" description="Helical" evidence="1">
    <location>
        <begin position="478"/>
        <end position="495"/>
    </location>
</feature>
<accession>A0A364Y8U9</accession>
<feature type="transmembrane region" description="Helical" evidence="1">
    <location>
        <begin position="54"/>
        <end position="70"/>
    </location>
</feature>
<keyword evidence="1" id="KW-0472">Membrane</keyword>
<feature type="transmembrane region" description="Helical" evidence="1">
    <location>
        <begin position="532"/>
        <end position="553"/>
    </location>
</feature>
<feature type="transmembrane region" description="Helical" evidence="1">
    <location>
        <begin position="217"/>
        <end position="241"/>
    </location>
</feature>
<evidence type="ECO:0000313" key="3">
    <source>
        <dbReference type="Proteomes" id="UP000251889"/>
    </source>
</evidence>
<dbReference type="AlphaFoldDB" id="A0A364Y8U9"/>
<feature type="transmembrane region" description="Helical" evidence="1">
    <location>
        <begin position="565"/>
        <end position="582"/>
    </location>
</feature>